<proteinExistence type="predicted"/>
<evidence type="ECO:0000313" key="2">
    <source>
        <dbReference type="EMBL" id="MFD0901708.1"/>
    </source>
</evidence>
<comment type="caution">
    <text evidence="2">The sequence shown here is derived from an EMBL/GenBank/DDBJ whole genome shotgun (WGS) entry which is preliminary data.</text>
</comment>
<gene>
    <name evidence="2" type="ORF">ACFQ11_15010</name>
</gene>
<dbReference type="EMBL" id="JBHTJA010000024">
    <property type="protein sequence ID" value="MFD0901708.1"/>
    <property type="molecule type" value="Genomic_DNA"/>
</dbReference>
<dbReference type="Pfam" id="PF04149">
    <property type="entry name" value="DUF397"/>
    <property type="match status" value="1"/>
</dbReference>
<reference evidence="3" key="1">
    <citation type="journal article" date="2019" name="Int. J. Syst. Evol. Microbiol.">
        <title>The Global Catalogue of Microorganisms (GCM) 10K type strain sequencing project: providing services to taxonomists for standard genome sequencing and annotation.</title>
        <authorList>
            <consortium name="The Broad Institute Genomics Platform"/>
            <consortium name="The Broad Institute Genome Sequencing Center for Infectious Disease"/>
            <person name="Wu L."/>
            <person name="Ma J."/>
        </authorList>
    </citation>
    <scope>NUCLEOTIDE SEQUENCE [LARGE SCALE GENOMIC DNA]</scope>
    <source>
        <strain evidence="3">JCM 31202</strain>
    </source>
</reference>
<protein>
    <submittedName>
        <fullName evidence="2">DUF397 domain-containing protein</fullName>
    </submittedName>
</protein>
<organism evidence="2 3">
    <name type="scientific">Actinomadura sediminis</name>
    <dbReference type="NCBI Taxonomy" id="1038904"/>
    <lineage>
        <taxon>Bacteria</taxon>
        <taxon>Bacillati</taxon>
        <taxon>Actinomycetota</taxon>
        <taxon>Actinomycetes</taxon>
        <taxon>Streptosporangiales</taxon>
        <taxon>Thermomonosporaceae</taxon>
        <taxon>Actinomadura</taxon>
    </lineage>
</organism>
<keyword evidence="3" id="KW-1185">Reference proteome</keyword>
<sequence length="72" mass="7808">MSDFDVIGHGWRRSTHCNANGTCVEVAVLSPSGLVGARDATYGDHSPVLTFGRAEWSGFIDRLKEGAFDLPR</sequence>
<name>A0ABW3ES29_9ACTN</name>
<dbReference type="InterPro" id="IPR007278">
    <property type="entry name" value="DUF397"/>
</dbReference>
<feature type="domain" description="DUF397" evidence="1">
    <location>
        <begin position="10"/>
        <end position="64"/>
    </location>
</feature>
<accession>A0ABW3ES29</accession>
<evidence type="ECO:0000259" key="1">
    <source>
        <dbReference type="Pfam" id="PF04149"/>
    </source>
</evidence>
<evidence type="ECO:0000313" key="3">
    <source>
        <dbReference type="Proteomes" id="UP001596972"/>
    </source>
</evidence>
<dbReference type="Proteomes" id="UP001596972">
    <property type="component" value="Unassembled WGS sequence"/>
</dbReference>
<dbReference type="RefSeq" id="WP_378298916.1">
    <property type="nucleotide sequence ID" value="NZ_JBHTJA010000024.1"/>
</dbReference>